<comment type="catalytic activity">
    <reaction evidence="8 14">
        <text>L-seryl-[protein] + ATP = O-phospho-L-seryl-[protein] + ADP + H(+)</text>
        <dbReference type="Rhea" id="RHEA:17989"/>
        <dbReference type="Rhea" id="RHEA-COMP:9863"/>
        <dbReference type="Rhea" id="RHEA-COMP:11604"/>
        <dbReference type="ChEBI" id="CHEBI:15378"/>
        <dbReference type="ChEBI" id="CHEBI:29999"/>
        <dbReference type="ChEBI" id="CHEBI:30616"/>
        <dbReference type="ChEBI" id="CHEBI:83421"/>
        <dbReference type="ChEBI" id="CHEBI:456216"/>
        <dbReference type="EC" id="2.7.11.1"/>
    </reaction>
</comment>
<evidence type="ECO:0000256" key="14">
    <source>
        <dbReference type="RuleBase" id="RU367134"/>
    </source>
</evidence>
<keyword evidence="3 14" id="KW-0808">Transferase</keyword>
<name>A0A9N9Q916_9CUCU</name>
<dbReference type="GO" id="GO:0030261">
    <property type="term" value="P:chromosome condensation"/>
    <property type="evidence" value="ECO:0007669"/>
    <property type="project" value="UniProtKB-ARBA"/>
</dbReference>
<protein>
    <recommendedName>
        <fullName evidence="14">Aurora kinase</fullName>
        <ecNumber evidence="14">2.7.11.1</ecNumber>
    </recommendedName>
</protein>
<evidence type="ECO:0000256" key="11">
    <source>
        <dbReference type="PIRSR" id="PIRSR630616-3"/>
    </source>
</evidence>
<evidence type="ECO:0000256" key="1">
    <source>
        <dbReference type="ARBA" id="ARBA00004214"/>
    </source>
</evidence>
<accession>A0A9N9Q916</accession>
<dbReference type="EMBL" id="OU892277">
    <property type="protein sequence ID" value="CAG9760646.1"/>
    <property type="molecule type" value="Genomic_DNA"/>
</dbReference>
<feature type="active site" description="Proton acceptor" evidence="9">
    <location>
        <position position="186"/>
    </location>
</feature>
<evidence type="ECO:0000256" key="8">
    <source>
        <dbReference type="ARBA" id="ARBA00048679"/>
    </source>
</evidence>
<dbReference type="GO" id="GO:0032506">
    <property type="term" value="P:cytokinetic process"/>
    <property type="evidence" value="ECO:0007669"/>
    <property type="project" value="UniProtKB-ARBA"/>
</dbReference>
<evidence type="ECO:0000256" key="3">
    <source>
        <dbReference type="ARBA" id="ARBA00022679"/>
    </source>
</evidence>
<sequence length="322" mass="37378">MGKKNRLRLERQKKLQKQVDDHMKTLNIAPVPGLAENTRELVTKMMSHPGYNNPNYKWSLDDFELGKRLGRGAFGRVFLARERRSGYLVAVKTLLKKDVVEEGSERDILHEIEIHSHLKHPNIIQMLCWFHDSHRIYIVSDYAGQGAVSQHLKDAGRFDDQRSAKYIYQVAAALEYCHDNHVIHRDIKPENLLLDVVGDVKVADFGASKHSPSLTANSFRGTVDYIPPEMVEVKEYTYLVDNWCLGILCYEFLHGYPPFEADTSAETFSRIRMRDLHFDEHINKKAKDFISKLIVLNQKKRMSLKDAMKHPWIMENYVNLNN</sequence>
<dbReference type="GO" id="GO:0030496">
    <property type="term" value="C:midbody"/>
    <property type="evidence" value="ECO:0007669"/>
    <property type="project" value="UniProtKB-SubCell"/>
</dbReference>
<dbReference type="InterPro" id="IPR017441">
    <property type="entry name" value="Protein_kinase_ATP_BS"/>
</dbReference>
<dbReference type="FunFam" id="1.10.510.10:FF:000235">
    <property type="entry name" value="Serine/threonine-protein kinase ark1"/>
    <property type="match status" value="1"/>
</dbReference>
<dbReference type="PROSITE" id="PS00107">
    <property type="entry name" value="PROTEIN_KINASE_ATP"/>
    <property type="match status" value="1"/>
</dbReference>
<dbReference type="PROSITE" id="PS00108">
    <property type="entry name" value="PROTEIN_KINASE_ST"/>
    <property type="match status" value="1"/>
</dbReference>
<dbReference type="SUPFAM" id="SSF56112">
    <property type="entry name" value="Protein kinase-like (PK-like)"/>
    <property type="match status" value="1"/>
</dbReference>
<dbReference type="SMART" id="SM00220">
    <property type="entry name" value="S_TKc"/>
    <property type="match status" value="1"/>
</dbReference>
<reference evidence="16" key="1">
    <citation type="submission" date="2022-01" db="EMBL/GenBank/DDBJ databases">
        <authorList>
            <person name="King R."/>
        </authorList>
    </citation>
    <scope>NUCLEOTIDE SEQUENCE</scope>
</reference>
<dbReference type="GO" id="GO:0000070">
    <property type="term" value="P:mitotic sister chromatid segregation"/>
    <property type="evidence" value="ECO:0007669"/>
    <property type="project" value="UniProtKB-ARBA"/>
</dbReference>
<dbReference type="AlphaFoldDB" id="A0A9N9Q916"/>
<dbReference type="GO" id="GO:0004674">
    <property type="term" value="F:protein serine/threonine kinase activity"/>
    <property type="evidence" value="ECO:0007669"/>
    <property type="project" value="UniProtKB-KW"/>
</dbReference>
<evidence type="ECO:0000256" key="13">
    <source>
        <dbReference type="RuleBase" id="RU000304"/>
    </source>
</evidence>
<dbReference type="InterPro" id="IPR030616">
    <property type="entry name" value="Aur-like"/>
</dbReference>
<feature type="binding site" evidence="10">
    <location>
        <begin position="190"/>
        <end position="191"/>
    </location>
    <ligand>
        <name>ATP</name>
        <dbReference type="ChEBI" id="CHEBI:30616"/>
    </ligand>
</feature>
<dbReference type="GO" id="GO:0005524">
    <property type="term" value="F:ATP binding"/>
    <property type="evidence" value="ECO:0007669"/>
    <property type="project" value="UniProtKB-UniRule"/>
</dbReference>
<feature type="binding site" evidence="10">
    <location>
        <position position="204"/>
    </location>
    <ligand>
        <name>ATP</name>
        <dbReference type="ChEBI" id="CHEBI:30616"/>
    </ligand>
</feature>
<proteinExistence type="inferred from homology"/>
<dbReference type="Pfam" id="PF00069">
    <property type="entry name" value="Pkinase"/>
    <property type="match status" value="1"/>
</dbReference>
<dbReference type="PROSITE" id="PS50011">
    <property type="entry name" value="PROTEIN_KINASE_DOM"/>
    <property type="match status" value="1"/>
</dbReference>
<dbReference type="Gene3D" id="1.10.510.10">
    <property type="entry name" value="Transferase(Phosphotransferase) domain 1"/>
    <property type="match status" value="1"/>
</dbReference>
<gene>
    <name evidence="16" type="ORF">CEUTPL_LOCUS1369</name>
</gene>
<dbReference type="EC" id="2.7.11.1" evidence="14"/>
<feature type="cross-link" description="Glycyl lysine isopeptide (Lys-Gly) (interchain with G-Cter in SUMO2)" evidence="11">
    <location>
        <position position="188"/>
    </location>
</feature>
<comment type="subcellular location">
    <subcellularLocation>
        <location evidence="1">Midbody</location>
    </subcellularLocation>
</comment>
<dbReference type="Proteomes" id="UP001152799">
    <property type="component" value="Chromosome 1"/>
</dbReference>
<comment type="catalytic activity">
    <reaction evidence="7 14">
        <text>L-threonyl-[protein] + ATP = O-phospho-L-threonyl-[protein] + ADP + H(+)</text>
        <dbReference type="Rhea" id="RHEA:46608"/>
        <dbReference type="Rhea" id="RHEA-COMP:11060"/>
        <dbReference type="Rhea" id="RHEA-COMP:11605"/>
        <dbReference type="ChEBI" id="CHEBI:15378"/>
        <dbReference type="ChEBI" id="CHEBI:30013"/>
        <dbReference type="ChEBI" id="CHEBI:30616"/>
        <dbReference type="ChEBI" id="CHEBI:61977"/>
        <dbReference type="ChEBI" id="CHEBI:456216"/>
        <dbReference type="EC" id="2.7.11.1"/>
    </reaction>
</comment>
<dbReference type="GO" id="GO:0006325">
    <property type="term" value="P:chromatin organization"/>
    <property type="evidence" value="ECO:0007669"/>
    <property type="project" value="UniProtKB-ARBA"/>
</dbReference>
<evidence type="ECO:0000256" key="5">
    <source>
        <dbReference type="ARBA" id="ARBA00022777"/>
    </source>
</evidence>
<evidence type="ECO:0000256" key="12">
    <source>
        <dbReference type="PROSITE-ProRule" id="PRU10141"/>
    </source>
</evidence>
<dbReference type="InterPro" id="IPR011009">
    <property type="entry name" value="Kinase-like_dom_sf"/>
</dbReference>
<evidence type="ECO:0000256" key="7">
    <source>
        <dbReference type="ARBA" id="ARBA00047899"/>
    </source>
</evidence>
<dbReference type="InterPro" id="IPR000719">
    <property type="entry name" value="Prot_kinase_dom"/>
</dbReference>
<evidence type="ECO:0000313" key="16">
    <source>
        <dbReference type="EMBL" id="CAG9760646.1"/>
    </source>
</evidence>
<comment type="similarity">
    <text evidence="14">Belongs to the protein kinase superfamily. Ser/Thr protein kinase family. Aurora subfamily.</text>
</comment>
<keyword evidence="6 10" id="KW-0067">ATP-binding</keyword>
<organism evidence="16 17">
    <name type="scientific">Ceutorhynchus assimilis</name>
    <name type="common">cabbage seed weevil</name>
    <dbReference type="NCBI Taxonomy" id="467358"/>
    <lineage>
        <taxon>Eukaryota</taxon>
        <taxon>Metazoa</taxon>
        <taxon>Ecdysozoa</taxon>
        <taxon>Arthropoda</taxon>
        <taxon>Hexapoda</taxon>
        <taxon>Insecta</taxon>
        <taxon>Pterygota</taxon>
        <taxon>Neoptera</taxon>
        <taxon>Endopterygota</taxon>
        <taxon>Coleoptera</taxon>
        <taxon>Polyphaga</taxon>
        <taxon>Cucujiformia</taxon>
        <taxon>Curculionidae</taxon>
        <taxon>Ceutorhynchinae</taxon>
        <taxon>Ceutorhynchus</taxon>
    </lineage>
</organism>
<keyword evidence="2 13" id="KW-0723">Serine/threonine-protein kinase</keyword>
<evidence type="ECO:0000256" key="2">
    <source>
        <dbReference type="ARBA" id="ARBA00022527"/>
    </source>
</evidence>
<keyword evidence="17" id="KW-1185">Reference proteome</keyword>
<dbReference type="FunFam" id="3.30.200.20:FF:000042">
    <property type="entry name" value="Aurora kinase A"/>
    <property type="match status" value="1"/>
</dbReference>
<evidence type="ECO:0000256" key="9">
    <source>
        <dbReference type="PIRSR" id="PIRSR630616-1"/>
    </source>
</evidence>
<keyword evidence="5 14" id="KW-0418">Kinase</keyword>
<dbReference type="InterPro" id="IPR008271">
    <property type="entry name" value="Ser/Thr_kinase_AS"/>
</dbReference>
<keyword evidence="4 10" id="KW-0547">Nucleotide-binding</keyword>
<evidence type="ECO:0000256" key="4">
    <source>
        <dbReference type="ARBA" id="ARBA00022741"/>
    </source>
</evidence>
<feature type="binding site" evidence="10 12">
    <location>
        <position position="92"/>
    </location>
    <ligand>
        <name>ATP</name>
        <dbReference type="ChEBI" id="CHEBI:30616"/>
    </ligand>
</feature>
<evidence type="ECO:0000313" key="17">
    <source>
        <dbReference type="Proteomes" id="UP001152799"/>
    </source>
</evidence>
<evidence type="ECO:0000259" key="15">
    <source>
        <dbReference type="PROSITE" id="PS50011"/>
    </source>
</evidence>
<feature type="domain" description="Protein kinase" evidence="15">
    <location>
        <begin position="63"/>
        <end position="313"/>
    </location>
</feature>
<dbReference type="CDD" id="cd14007">
    <property type="entry name" value="STKc_Aurora"/>
    <property type="match status" value="1"/>
</dbReference>
<dbReference type="PANTHER" id="PTHR24350">
    <property type="entry name" value="SERINE/THREONINE-PROTEIN KINASE IAL-RELATED"/>
    <property type="match status" value="1"/>
</dbReference>
<evidence type="ECO:0000256" key="6">
    <source>
        <dbReference type="ARBA" id="ARBA00022840"/>
    </source>
</evidence>
<dbReference type="OrthoDB" id="377346at2759"/>
<feature type="binding site" evidence="10">
    <location>
        <begin position="141"/>
        <end position="143"/>
    </location>
    <ligand>
        <name>ATP</name>
        <dbReference type="ChEBI" id="CHEBI:30616"/>
    </ligand>
</feature>
<evidence type="ECO:0000256" key="10">
    <source>
        <dbReference type="PIRSR" id="PIRSR630616-2"/>
    </source>
</evidence>